<evidence type="ECO:0000313" key="3">
    <source>
        <dbReference type="Proteomes" id="UP001237194"/>
    </source>
</evidence>
<dbReference type="Proteomes" id="UP001237194">
    <property type="component" value="Unassembled WGS sequence"/>
</dbReference>
<sequence>MLTLSLGVVVASAAATAIGYAGGDDGAQAQRDGREPRPAALTWQQELRVSDAQQRLMSRCMKRQGFTYWEDLGMTLEESRPVRYVQDDVRWARSHGYGGRIEAKSERVRERNPVGTYRDALSASRRAAFDIALDGGADARTFVAPLPGGGEIRKRVGGCTEEAERELYGDPAEWFRTSKIAMGLTSLYGDDLMKDRQLTATIRAWARCMKDAGQPYQDPQTARDAVRVNTSRLGTARADEAFATELRTAVADATCARETSLRAVATARETYYQDRLRDRYGEDVDTYRNLGQRAYDRAVQVVPARG</sequence>
<keyword evidence="1" id="KW-0732">Signal</keyword>
<feature type="signal peptide" evidence="1">
    <location>
        <begin position="1"/>
        <end position="21"/>
    </location>
</feature>
<organism evidence="2 3">
    <name type="scientific">Streptomyces pakalii</name>
    <dbReference type="NCBI Taxonomy" id="3036494"/>
    <lineage>
        <taxon>Bacteria</taxon>
        <taxon>Bacillati</taxon>
        <taxon>Actinomycetota</taxon>
        <taxon>Actinomycetes</taxon>
        <taxon>Kitasatosporales</taxon>
        <taxon>Streptomycetaceae</taxon>
        <taxon>Streptomyces</taxon>
    </lineage>
</organism>
<dbReference type="EMBL" id="JARWAF010000023">
    <property type="protein sequence ID" value="MDJ1645382.1"/>
    <property type="molecule type" value="Genomic_DNA"/>
</dbReference>
<evidence type="ECO:0000313" key="2">
    <source>
        <dbReference type="EMBL" id="MDJ1645382.1"/>
    </source>
</evidence>
<gene>
    <name evidence="2" type="ORF">P5W92_33985</name>
</gene>
<evidence type="ECO:0000256" key="1">
    <source>
        <dbReference type="SAM" id="SignalP"/>
    </source>
</evidence>
<reference evidence="2 3" key="1">
    <citation type="submission" date="2023-04" db="EMBL/GenBank/DDBJ databases">
        <title>A novel species of the genus Streptomyces: Streptomyces pakalii sp. nov. isolated from a Mexican soil jungle.</title>
        <authorList>
            <person name="Chavez-Hernandez M.A."/>
            <person name="Ortiz-Alvarez J."/>
            <person name="Villa-Tanaca L."/>
            <person name="Hernandez-Rodriguez C."/>
        </authorList>
    </citation>
    <scope>NUCLEOTIDE SEQUENCE [LARGE SCALE GENOMIC DNA]</scope>
    <source>
        <strain evidence="2 3">ENCB-J15</strain>
    </source>
</reference>
<proteinExistence type="predicted"/>
<feature type="chain" id="PRO_5047177590" description="Secreted protein" evidence="1">
    <location>
        <begin position="22"/>
        <end position="306"/>
    </location>
</feature>
<evidence type="ECO:0008006" key="4">
    <source>
        <dbReference type="Google" id="ProtNLM"/>
    </source>
</evidence>
<name>A0ABT7DHV3_9ACTN</name>
<keyword evidence="3" id="KW-1185">Reference proteome</keyword>
<comment type="caution">
    <text evidence="2">The sequence shown here is derived from an EMBL/GenBank/DDBJ whole genome shotgun (WGS) entry which is preliminary data.</text>
</comment>
<protein>
    <recommendedName>
        <fullName evidence="4">Secreted protein</fullName>
    </recommendedName>
</protein>
<accession>A0ABT7DHV3</accession>